<dbReference type="OrthoDB" id="164285at2"/>
<dbReference type="InterPro" id="IPR000055">
    <property type="entry name" value="Restrct_endonuc_typeI_TRD"/>
</dbReference>
<evidence type="ECO:0000256" key="3">
    <source>
        <dbReference type="ARBA" id="ARBA00023125"/>
    </source>
</evidence>
<dbReference type="PANTHER" id="PTHR30408">
    <property type="entry name" value="TYPE-1 RESTRICTION ENZYME ECOKI SPECIFICITY PROTEIN"/>
    <property type="match status" value="1"/>
</dbReference>
<reference evidence="6" key="1">
    <citation type="submission" date="2019-01" db="EMBL/GenBank/DDBJ databases">
        <title>Gri0909 isolated from a small marine red alga.</title>
        <authorList>
            <person name="Kim J."/>
            <person name="Jeong S.E."/>
            <person name="Jeon C.O."/>
        </authorList>
    </citation>
    <scope>NUCLEOTIDE SEQUENCE [LARGE SCALE GENOMIC DNA]</scope>
    <source>
        <strain evidence="6">Gri0909</strain>
    </source>
</reference>
<evidence type="ECO:0000313" key="5">
    <source>
        <dbReference type="EMBL" id="RVU36971.1"/>
    </source>
</evidence>
<comment type="caution">
    <text evidence="5">The sequence shown here is derived from an EMBL/GenBank/DDBJ whole genome shotgun (WGS) entry which is preliminary data.</text>
</comment>
<dbReference type="PANTHER" id="PTHR30408:SF12">
    <property type="entry name" value="TYPE I RESTRICTION ENZYME MJAVIII SPECIFICITY SUBUNIT"/>
    <property type="match status" value="1"/>
</dbReference>
<proteinExistence type="inferred from homology"/>
<keyword evidence="3" id="KW-0238">DNA-binding</keyword>
<dbReference type="Proteomes" id="UP000287447">
    <property type="component" value="Unassembled WGS sequence"/>
</dbReference>
<evidence type="ECO:0000259" key="4">
    <source>
        <dbReference type="Pfam" id="PF01420"/>
    </source>
</evidence>
<dbReference type="AlphaFoldDB" id="A0A437QR32"/>
<dbReference type="InterPro" id="IPR044946">
    <property type="entry name" value="Restrct_endonuc_typeI_TRD_sf"/>
</dbReference>
<protein>
    <recommendedName>
        <fullName evidence="4">Type I restriction modification DNA specificity domain-containing protein</fullName>
    </recommendedName>
</protein>
<comment type="similarity">
    <text evidence="1">Belongs to the type-I restriction system S methylase family.</text>
</comment>
<name>A0A437QR32_9PROT</name>
<keyword evidence="6" id="KW-1185">Reference proteome</keyword>
<dbReference type="Gene3D" id="3.90.220.20">
    <property type="entry name" value="DNA methylase specificity domains"/>
    <property type="match status" value="2"/>
</dbReference>
<feature type="domain" description="Type I restriction modification DNA specificity" evidence="4">
    <location>
        <begin position="19"/>
        <end position="132"/>
    </location>
</feature>
<dbReference type="GO" id="GO:0009307">
    <property type="term" value="P:DNA restriction-modification system"/>
    <property type="evidence" value="ECO:0007669"/>
    <property type="project" value="UniProtKB-KW"/>
</dbReference>
<dbReference type="SUPFAM" id="SSF116734">
    <property type="entry name" value="DNA methylase specificity domain"/>
    <property type="match status" value="2"/>
</dbReference>
<accession>A0A437QR32</accession>
<evidence type="ECO:0000313" key="6">
    <source>
        <dbReference type="Proteomes" id="UP000287447"/>
    </source>
</evidence>
<evidence type="ECO:0000256" key="2">
    <source>
        <dbReference type="ARBA" id="ARBA00022747"/>
    </source>
</evidence>
<sequence length="365" mass="40210">MLVRYTDHAKGWNGRHKYVSKSAYEFLNKSQLEPGDLVMANVGDPGKAFLVPDVGMPMTLGPNSILIRADEKATSNDFLHYFFQSDAGRNLIDEISTGAAQKKFNKTSFRSLDIPLPPLEEQQRIVAVLDEAFEGLARARTHAEANLQNARELFESHLFDLFTHSDPSWKHEQLIKFCEKITVGHVGPMAKRYVSAGTPFLRSQNIRPFKVDLEDVKYIDEKFTKELGKSELRPGDVAIVRTGYPGTCAVIPDDLEVANCADLVIARTGPNLNPHFLALLLNSTYGKELVTDASVGAAQKHFNVGAAKKALFPFPPLSVQGRLVAQADELSAACDTLAGNASKKLQDLNDLRQSLLQKAFAGELT</sequence>
<dbReference type="Pfam" id="PF01420">
    <property type="entry name" value="Methylase_S"/>
    <property type="match status" value="1"/>
</dbReference>
<organism evidence="5 6">
    <name type="scientific">Hwanghaeella grinnelliae</name>
    <dbReference type="NCBI Taxonomy" id="2500179"/>
    <lineage>
        <taxon>Bacteria</taxon>
        <taxon>Pseudomonadati</taxon>
        <taxon>Pseudomonadota</taxon>
        <taxon>Alphaproteobacteria</taxon>
        <taxon>Rhodospirillales</taxon>
        <taxon>Rhodospirillaceae</taxon>
        <taxon>Hwanghaeella</taxon>
    </lineage>
</organism>
<gene>
    <name evidence="5" type="ORF">EOI86_16155</name>
</gene>
<dbReference type="InterPro" id="IPR052021">
    <property type="entry name" value="Type-I_RS_S_subunit"/>
</dbReference>
<dbReference type="EMBL" id="SADE01000002">
    <property type="protein sequence ID" value="RVU36971.1"/>
    <property type="molecule type" value="Genomic_DNA"/>
</dbReference>
<evidence type="ECO:0000256" key="1">
    <source>
        <dbReference type="ARBA" id="ARBA00010923"/>
    </source>
</evidence>
<keyword evidence="2" id="KW-0680">Restriction system</keyword>
<dbReference type="GO" id="GO:0003677">
    <property type="term" value="F:DNA binding"/>
    <property type="evidence" value="ECO:0007669"/>
    <property type="project" value="UniProtKB-KW"/>
</dbReference>